<dbReference type="EC" id="2.1.1.193" evidence="8"/>
<keyword evidence="3 8" id="KW-0963">Cytoplasm</keyword>
<evidence type="ECO:0000256" key="8">
    <source>
        <dbReference type="PIRNR" id="PIRNR015601"/>
    </source>
</evidence>
<dbReference type="GO" id="GO:0008168">
    <property type="term" value="F:methyltransferase activity"/>
    <property type="evidence" value="ECO:0007669"/>
    <property type="project" value="UniProtKB-KW"/>
</dbReference>
<dbReference type="InterPro" id="IPR046886">
    <property type="entry name" value="RsmE_MTase_dom"/>
</dbReference>
<proteinExistence type="inferred from homology"/>
<evidence type="ECO:0000256" key="2">
    <source>
        <dbReference type="ARBA" id="ARBA00013673"/>
    </source>
</evidence>
<keyword evidence="7 8" id="KW-0949">S-adenosyl-L-methionine</keyword>
<dbReference type="PANTHER" id="PTHR30027:SF3">
    <property type="entry name" value="16S RRNA (URACIL(1498)-N(3))-METHYLTRANSFERASE"/>
    <property type="match status" value="1"/>
</dbReference>
<evidence type="ECO:0000256" key="5">
    <source>
        <dbReference type="ARBA" id="ARBA00022603"/>
    </source>
</evidence>
<evidence type="ECO:0000259" key="9">
    <source>
        <dbReference type="Pfam" id="PF04452"/>
    </source>
</evidence>
<dbReference type="RefSeq" id="WP_216567932.1">
    <property type="nucleotide sequence ID" value="NZ_JAHMHK010000006.1"/>
</dbReference>
<evidence type="ECO:0000256" key="7">
    <source>
        <dbReference type="ARBA" id="ARBA00022691"/>
    </source>
</evidence>
<dbReference type="NCBIfam" id="TIGR00046">
    <property type="entry name" value="RsmE family RNA methyltransferase"/>
    <property type="match status" value="1"/>
</dbReference>
<accession>A0ABS6DSA5</accession>
<dbReference type="CDD" id="cd18084">
    <property type="entry name" value="RsmE-like"/>
    <property type="match status" value="1"/>
</dbReference>
<organism evidence="10 11">
    <name type="scientific">Mycoplasma zalophidermidis</name>
    <dbReference type="NCBI Taxonomy" id="398174"/>
    <lineage>
        <taxon>Bacteria</taxon>
        <taxon>Bacillati</taxon>
        <taxon>Mycoplasmatota</taxon>
        <taxon>Mollicutes</taxon>
        <taxon>Mycoplasmataceae</taxon>
        <taxon>Mycoplasma</taxon>
    </lineage>
</organism>
<dbReference type="Proteomes" id="UP000812267">
    <property type="component" value="Unassembled WGS sequence"/>
</dbReference>
<evidence type="ECO:0000256" key="3">
    <source>
        <dbReference type="ARBA" id="ARBA00022490"/>
    </source>
</evidence>
<dbReference type="GO" id="GO:0032259">
    <property type="term" value="P:methylation"/>
    <property type="evidence" value="ECO:0007669"/>
    <property type="project" value="UniProtKB-KW"/>
</dbReference>
<comment type="catalytic activity">
    <reaction evidence="8">
        <text>uridine(1498) in 16S rRNA + S-adenosyl-L-methionine = N(3)-methyluridine(1498) in 16S rRNA + S-adenosyl-L-homocysteine + H(+)</text>
        <dbReference type="Rhea" id="RHEA:42920"/>
        <dbReference type="Rhea" id="RHEA-COMP:10283"/>
        <dbReference type="Rhea" id="RHEA-COMP:10284"/>
        <dbReference type="ChEBI" id="CHEBI:15378"/>
        <dbReference type="ChEBI" id="CHEBI:57856"/>
        <dbReference type="ChEBI" id="CHEBI:59789"/>
        <dbReference type="ChEBI" id="CHEBI:65315"/>
        <dbReference type="ChEBI" id="CHEBI:74502"/>
        <dbReference type="EC" id="2.1.1.193"/>
    </reaction>
</comment>
<evidence type="ECO:0000313" key="11">
    <source>
        <dbReference type="Proteomes" id="UP000812267"/>
    </source>
</evidence>
<keyword evidence="4 8" id="KW-0698">rRNA processing</keyword>
<feature type="domain" description="Ribosomal RNA small subunit methyltransferase E methyltransferase" evidence="9">
    <location>
        <begin position="66"/>
        <end position="232"/>
    </location>
</feature>
<dbReference type="PANTHER" id="PTHR30027">
    <property type="entry name" value="RIBOSOMAL RNA SMALL SUBUNIT METHYLTRANSFERASE E"/>
    <property type="match status" value="1"/>
</dbReference>
<comment type="caution">
    <text evidence="10">The sequence shown here is derived from an EMBL/GenBank/DDBJ whole genome shotgun (WGS) entry which is preliminary data.</text>
</comment>
<evidence type="ECO:0000313" key="10">
    <source>
        <dbReference type="EMBL" id="MBU4693895.1"/>
    </source>
</evidence>
<comment type="function">
    <text evidence="8">Specifically methylates the N3 position of the uracil ring of uridine 1498 (m3U1498) in 16S rRNA. Acts on the fully assembled 30S ribosomal subunit.</text>
</comment>
<protein>
    <recommendedName>
        <fullName evidence="2 8">Ribosomal RNA small subunit methyltransferase E</fullName>
        <ecNumber evidence="8">2.1.1.193</ecNumber>
    </recommendedName>
</protein>
<evidence type="ECO:0000256" key="4">
    <source>
        <dbReference type="ARBA" id="ARBA00022552"/>
    </source>
</evidence>
<name>A0ABS6DSA5_9MOLU</name>
<keyword evidence="11" id="KW-1185">Reference proteome</keyword>
<dbReference type="InterPro" id="IPR006700">
    <property type="entry name" value="RsmE"/>
</dbReference>
<reference evidence="10" key="1">
    <citation type="submission" date="2021-06" db="EMBL/GenBank/DDBJ databases">
        <title>Novel Mycoplasma species detected in California sea lions (Zalophus californianus) from the USA.</title>
        <authorList>
            <person name="Volokhov D.V."/>
            <person name="Furtak V.A."/>
            <person name="Zagorodnyaya T.A."/>
        </authorList>
    </citation>
    <scope>NUCLEOTIDE SEQUENCE [LARGE SCALE GENOMIC DNA]</scope>
    <source>
        <strain evidence="10">CSL 4779</strain>
    </source>
</reference>
<comment type="similarity">
    <text evidence="8">Belongs to the RNA methyltransferase RsmE family.</text>
</comment>
<dbReference type="NCBIfam" id="NF008701">
    <property type="entry name" value="PRK11713.5-5"/>
    <property type="match status" value="1"/>
</dbReference>
<comment type="subcellular location">
    <subcellularLocation>
        <location evidence="1 8">Cytoplasm</location>
    </subcellularLocation>
</comment>
<dbReference type="PIRSF" id="PIRSF015601">
    <property type="entry name" value="MTase_slr0722"/>
    <property type="match status" value="1"/>
</dbReference>
<evidence type="ECO:0000256" key="6">
    <source>
        <dbReference type="ARBA" id="ARBA00022679"/>
    </source>
</evidence>
<keyword evidence="6 8" id="KW-0808">Transferase</keyword>
<sequence length="234" mass="27193">MHRFFVNEKIGNTFKLDDQTLHHIRVARLSKDIFLINFQGEFYECQLETDTNLARIIRKININHEFNNNLILAAPIIKPERFEWMLEKSVELGVKKIIPMISQYCNHKLINSSFSDKKYIRYQTKIKEAAQQSFRNIIPDITKPQKLEHIVNDYLNQNYTIYIALETLDDSLQTNFLVTNSVMIAGPEGGFKENEIEFIKKIASSNENIKLISLGTRILRAETAAITMLAKVKE</sequence>
<dbReference type="EMBL" id="JAHMHK010000006">
    <property type="protein sequence ID" value="MBU4693895.1"/>
    <property type="molecule type" value="Genomic_DNA"/>
</dbReference>
<evidence type="ECO:0000256" key="1">
    <source>
        <dbReference type="ARBA" id="ARBA00004496"/>
    </source>
</evidence>
<dbReference type="Pfam" id="PF04452">
    <property type="entry name" value="Methyltrans_RNA"/>
    <property type="match status" value="1"/>
</dbReference>
<gene>
    <name evidence="10" type="ORF">KQ878_03310</name>
</gene>
<keyword evidence="5 8" id="KW-0489">Methyltransferase</keyword>